<dbReference type="InterPro" id="IPR051916">
    <property type="entry name" value="GPI-anchor_lipid_remodeler"/>
</dbReference>
<feature type="signal peptide" evidence="1">
    <location>
        <begin position="1"/>
        <end position="19"/>
    </location>
</feature>
<keyword evidence="3" id="KW-0540">Nuclease</keyword>
<organism evidence="3 4">
    <name type="scientific">Algoriphagus namhaensis</name>
    <dbReference type="NCBI Taxonomy" id="915353"/>
    <lineage>
        <taxon>Bacteria</taxon>
        <taxon>Pseudomonadati</taxon>
        <taxon>Bacteroidota</taxon>
        <taxon>Cytophagia</taxon>
        <taxon>Cytophagales</taxon>
        <taxon>Cyclobacteriaceae</taxon>
        <taxon>Algoriphagus</taxon>
    </lineage>
</organism>
<keyword evidence="3" id="KW-0255">Endonuclease</keyword>
<proteinExistence type="predicted"/>
<dbReference type="PANTHER" id="PTHR14859">
    <property type="entry name" value="CALCOFLUOR WHITE HYPERSENSITIVE PROTEIN PRECURSOR"/>
    <property type="match status" value="1"/>
</dbReference>
<accession>A0ABV8ATJ1</accession>
<sequence length="271" mass="30977">MKKSLFLFLWILCGPFCLAQEFKVMTYNIYHGEKPVPSSTDTTKSNFPELINLIIQKQPEVIALQEVDSMTTRSSLLFGEPVDMMTKLMRETGYRTYFGGAMVFDGGAYGEGLLMKKRLENKTQKLSNPAGGEPRAVAWAKIELKSEDELYFGGTHLCHEFEENRLAQLKEIIAYADSLDRPAFWAGDLNFDPESPIYDSIPEYWKDAGAVAGNTQATYVGEEGKRIDYIFYDSRYFELVSYEVLQDVDFSDHYPVMATLRLVNRKPQEEK</sequence>
<reference evidence="4" key="1">
    <citation type="journal article" date="2019" name="Int. J. Syst. Evol. Microbiol.">
        <title>The Global Catalogue of Microorganisms (GCM) 10K type strain sequencing project: providing services to taxonomists for standard genome sequencing and annotation.</title>
        <authorList>
            <consortium name="The Broad Institute Genomics Platform"/>
            <consortium name="The Broad Institute Genome Sequencing Center for Infectious Disease"/>
            <person name="Wu L."/>
            <person name="Ma J."/>
        </authorList>
    </citation>
    <scope>NUCLEOTIDE SEQUENCE [LARGE SCALE GENOMIC DNA]</scope>
    <source>
        <strain evidence="4">CCUG 60523</strain>
    </source>
</reference>
<dbReference type="RefSeq" id="WP_377905956.1">
    <property type="nucleotide sequence ID" value="NZ_JBHRZS010000007.1"/>
</dbReference>
<evidence type="ECO:0000313" key="3">
    <source>
        <dbReference type="EMBL" id="MFC3880599.1"/>
    </source>
</evidence>
<keyword evidence="4" id="KW-1185">Reference proteome</keyword>
<dbReference type="SUPFAM" id="SSF56219">
    <property type="entry name" value="DNase I-like"/>
    <property type="match status" value="1"/>
</dbReference>
<dbReference type="InterPro" id="IPR005135">
    <property type="entry name" value="Endo/exonuclease/phosphatase"/>
</dbReference>
<evidence type="ECO:0000313" key="4">
    <source>
        <dbReference type="Proteomes" id="UP001595805"/>
    </source>
</evidence>
<dbReference type="Proteomes" id="UP001595805">
    <property type="component" value="Unassembled WGS sequence"/>
</dbReference>
<gene>
    <name evidence="3" type="ORF">ACFOSV_10445</name>
</gene>
<name>A0ABV8ATJ1_9BACT</name>
<keyword evidence="1" id="KW-0732">Signal</keyword>
<keyword evidence="3" id="KW-0378">Hydrolase</keyword>
<dbReference type="PANTHER" id="PTHR14859:SF15">
    <property type="entry name" value="ENDONUCLEASE_EXONUCLEASE_PHOSPHATASE DOMAIN-CONTAINING PROTEIN"/>
    <property type="match status" value="1"/>
</dbReference>
<feature type="domain" description="Endonuclease/exonuclease/phosphatase" evidence="2">
    <location>
        <begin position="25"/>
        <end position="253"/>
    </location>
</feature>
<dbReference type="InterPro" id="IPR036691">
    <property type="entry name" value="Endo/exonu/phosph_ase_sf"/>
</dbReference>
<dbReference type="GO" id="GO:0004519">
    <property type="term" value="F:endonuclease activity"/>
    <property type="evidence" value="ECO:0007669"/>
    <property type="project" value="UniProtKB-KW"/>
</dbReference>
<dbReference type="Gene3D" id="3.60.10.10">
    <property type="entry name" value="Endonuclease/exonuclease/phosphatase"/>
    <property type="match status" value="1"/>
</dbReference>
<comment type="caution">
    <text evidence="3">The sequence shown here is derived from an EMBL/GenBank/DDBJ whole genome shotgun (WGS) entry which is preliminary data.</text>
</comment>
<protein>
    <submittedName>
        <fullName evidence="3">Endonuclease/exonuclease/phosphatase family protein</fullName>
    </submittedName>
</protein>
<dbReference type="EMBL" id="JBHRZS010000007">
    <property type="protein sequence ID" value="MFC3880599.1"/>
    <property type="molecule type" value="Genomic_DNA"/>
</dbReference>
<evidence type="ECO:0000256" key="1">
    <source>
        <dbReference type="SAM" id="SignalP"/>
    </source>
</evidence>
<dbReference type="Pfam" id="PF03372">
    <property type="entry name" value="Exo_endo_phos"/>
    <property type="match status" value="1"/>
</dbReference>
<evidence type="ECO:0000259" key="2">
    <source>
        <dbReference type="Pfam" id="PF03372"/>
    </source>
</evidence>
<feature type="chain" id="PRO_5047263849" evidence="1">
    <location>
        <begin position="20"/>
        <end position="271"/>
    </location>
</feature>